<dbReference type="Pfam" id="PF00664">
    <property type="entry name" value="ABC_membrane"/>
    <property type="match status" value="1"/>
</dbReference>
<accession>A0A0A0HPB0</accession>
<dbReference type="GO" id="GO:0005886">
    <property type="term" value="C:plasma membrane"/>
    <property type="evidence" value="ECO:0007669"/>
    <property type="project" value="UniProtKB-SubCell"/>
</dbReference>
<dbReference type="SUPFAM" id="SSF90123">
    <property type="entry name" value="ABC transporter transmembrane region"/>
    <property type="match status" value="1"/>
</dbReference>
<dbReference type="PROSITE" id="PS50929">
    <property type="entry name" value="ABC_TM1F"/>
    <property type="match status" value="1"/>
</dbReference>
<organism evidence="10 11">
    <name type="scientific">Roseovarius mucosus DSM 17069</name>
    <dbReference type="NCBI Taxonomy" id="1288298"/>
    <lineage>
        <taxon>Bacteria</taxon>
        <taxon>Pseudomonadati</taxon>
        <taxon>Pseudomonadota</taxon>
        <taxon>Alphaproteobacteria</taxon>
        <taxon>Rhodobacterales</taxon>
        <taxon>Roseobacteraceae</taxon>
        <taxon>Roseovarius</taxon>
    </lineage>
</organism>
<dbReference type="STRING" id="215743.ROSMUCSMR3_00104"/>
<evidence type="ECO:0000259" key="9">
    <source>
        <dbReference type="PROSITE" id="PS50929"/>
    </source>
</evidence>
<sequence length="571" mass="62367">MRLMLNLFRAYPMASFLMVLALFFSGLAEGLGLSAMLPMLKIVLNADPNATSTEPPGQMEQTVLDVLDWAGIPVTLGALLILIVIAATFKAVLLLIAQRQVGYTAARVATDLRLQILRNMMRSRWHFFLHQPAGKLANTLATEAQRAADAYMNGATALTFFIQALVYTSVALVISWQATLLSVIGGIVIIGLSHFLVRMTRKAGKKQTELMVSLMSHLTDTLQSVKPLKAMAREHLADELLKHETNRLNKALRRQVLASAALNSGQDLMFIMVIAFGVYLALGVLSMDFAIVLMLAVTLGRGYNFLGKVQKQYQKMVQSESAYWSLIETNRRAEAEQEHLGGHVTPALTRGITLRDIGFSYDGNTVLSGLDLEIPAHQMTTLVGPSGSGKTTIIDLVIGLLRPDAGQITIDERPFEEIDLKAWRRMVGYVPQETVLLHDSILHNVGLGDPQISEERVVAALKQAGAWDFVQDLPEGIHTLVGERGGRLSGGQRQRVAIARALINGPQLLILDEATSALDPESEAAIIETLRGLREQLTILAITHNSSLSDAADLVHRLEPVATVRTEAAEI</sequence>
<keyword evidence="6 7" id="KW-0472">Membrane</keyword>
<reference evidence="10 11" key="1">
    <citation type="submission" date="2013-01" db="EMBL/GenBank/DDBJ databases">
        <authorList>
            <person name="Fiebig A."/>
            <person name="Goeker M."/>
            <person name="Klenk H.-P.P."/>
        </authorList>
    </citation>
    <scope>NUCLEOTIDE SEQUENCE [LARGE SCALE GENOMIC DNA]</scope>
    <source>
        <strain evidence="10 11">DSM 17069</strain>
    </source>
</reference>
<keyword evidence="2 7" id="KW-0812">Transmembrane</keyword>
<dbReference type="Gene3D" id="3.40.50.300">
    <property type="entry name" value="P-loop containing nucleotide triphosphate hydrolases"/>
    <property type="match status" value="1"/>
</dbReference>
<dbReference type="eggNOG" id="COG1132">
    <property type="taxonomic scope" value="Bacteria"/>
</dbReference>
<comment type="subcellular location">
    <subcellularLocation>
        <location evidence="1">Cell membrane</location>
        <topology evidence="1">Multi-pass membrane protein</topology>
    </subcellularLocation>
</comment>
<dbReference type="RefSeq" id="WP_052115293.1">
    <property type="nucleotide sequence ID" value="NZ_KN293978.2"/>
</dbReference>
<feature type="domain" description="ABC transmembrane type-1" evidence="9">
    <location>
        <begin position="16"/>
        <end position="318"/>
    </location>
</feature>
<keyword evidence="5 7" id="KW-1133">Transmembrane helix</keyword>
<evidence type="ECO:0000256" key="1">
    <source>
        <dbReference type="ARBA" id="ARBA00004651"/>
    </source>
</evidence>
<evidence type="ECO:0000256" key="5">
    <source>
        <dbReference type="ARBA" id="ARBA00022989"/>
    </source>
</evidence>
<dbReference type="Pfam" id="PF00005">
    <property type="entry name" value="ABC_tran"/>
    <property type="match status" value="1"/>
</dbReference>
<dbReference type="HOGENOM" id="CLU_000604_84_3_5"/>
<dbReference type="GO" id="GO:0140359">
    <property type="term" value="F:ABC-type transporter activity"/>
    <property type="evidence" value="ECO:0007669"/>
    <property type="project" value="InterPro"/>
</dbReference>
<evidence type="ECO:0000256" key="4">
    <source>
        <dbReference type="ARBA" id="ARBA00022840"/>
    </source>
</evidence>
<keyword evidence="4" id="KW-0067">ATP-binding</keyword>
<evidence type="ECO:0000256" key="7">
    <source>
        <dbReference type="SAM" id="Phobius"/>
    </source>
</evidence>
<dbReference type="EMBL" id="AONH01000008">
    <property type="protein sequence ID" value="KGM88414.1"/>
    <property type="molecule type" value="Genomic_DNA"/>
</dbReference>
<dbReference type="GO" id="GO:0034040">
    <property type="term" value="F:ATPase-coupled lipid transmembrane transporter activity"/>
    <property type="evidence" value="ECO:0007669"/>
    <property type="project" value="TreeGrafter"/>
</dbReference>
<protein>
    <submittedName>
        <fullName evidence="10">ABC-type bacteriocin/lantibiotic exporter</fullName>
    </submittedName>
</protein>
<dbReference type="GO" id="GO:0016887">
    <property type="term" value="F:ATP hydrolysis activity"/>
    <property type="evidence" value="ECO:0007669"/>
    <property type="project" value="InterPro"/>
</dbReference>
<gene>
    <name evidence="10" type="ORF">rosmuc_01644</name>
</gene>
<dbReference type="OrthoDB" id="501491at2"/>
<evidence type="ECO:0000256" key="2">
    <source>
        <dbReference type="ARBA" id="ARBA00022692"/>
    </source>
</evidence>
<dbReference type="PATRIC" id="fig|1288298.3.peg.1656"/>
<feature type="domain" description="ABC transporter" evidence="8">
    <location>
        <begin position="352"/>
        <end position="571"/>
    </location>
</feature>
<name>A0A0A0HPB0_9RHOB</name>
<dbReference type="InterPro" id="IPR039421">
    <property type="entry name" value="Type_1_exporter"/>
</dbReference>
<comment type="caution">
    <text evidence="10">The sequence shown here is derived from an EMBL/GenBank/DDBJ whole genome shotgun (WGS) entry which is preliminary data.</text>
</comment>
<feature type="transmembrane region" description="Helical" evidence="7">
    <location>
        <begin position="155"/>
        <end position="174"/>
    </location>
</feature>
<evidence type="ECO:0000313" key="11">
    <source>
        <dbReference type="Proteomes" id="UP000030021"/>
    </source>
</evidence>
<dbReference type="PANTHER" id="PTHR24221:SF654">
    <property type="entry name" value="ATP-BINDING CASSETTE SUB-FAMILY B MEMBER 6"/>
    <property type="match status" value="1"/>
</dbReference>
<dbReference type="InterPro" id="IPR003439">
    <property type="entry name" value="ABC_transporter-like_ATP-bd"/>
</dbReference>
<evidence type="ECO:0000259" key="8">
    <source>
        <dbReference type="PROSITE" id="PS50893"/>
    </source>
</evidence>
<dbReference type="InterPro" id="IPR017871">
    <property type="entry name" value="ABC_transporter-like_CS"/>
</dbReference>
<dbReference type="InterPro" id="IPR003593">
    <property type="entry name" value="AAA+_ATPase"/>
</dbReference>
<dbReference type="InterPro" id="IPR027417">
    <property type="entry name" value="P-loop_NTPase"/>
</dbReference>
<evidence type="ECO:0000256" key="6">
    <source>
        <dbReference type="ARBA" id="ARBA00023136"/>
    </source>
</evidence>
<feature type="transmembrane region" description="Helical" evidence="7">
    <location>
        <begin position="180"/>
        <end position="197"/>
    </location>
</feature>
<keyword evidence="3" id="KW-0547">Nucleotide-binding</keyword>
<feature type="transmembrane region" description="Helical" evidence="7">
    <location>
        <begin position="69"/>
        <end position="97"/>
    </location>
</feature>
<proteinExistence type="predicted"/>
<dbReference type="InterPro" id="IPR011527">
    <property type="entry name" value="ABC1_TM_dom"/>
</dbReference>
<evidence type="ECO:0000256" key="3">
    <source>
        <dbReference type="ARBA" id="ARBA00022741"/>
    </source>
</evidence>
<dbReference type="SMART" id="SM00382">
    <property type="entry name" value="AAA"/>
    <property type="match status" value="1"/>
</dbReference>
<dbReference type="Gene3D" id="1.20.1560.10">
    <property type="entry name" value="ABC transporter type 1, transmembrane domain"/>
    <property type="match status" value="1"/>
</dbReference>
<dbReference type="PROSITE" id="PS00211">
    <property type="entry name" value="ABC_TRANSPORTER_1"/>
    <property type="match status" value="1"/>
</dbReference>
<dbReference type="GO" id="GO:0005524">
    <property type="term" value="F:ATP binding"/>
    <property type="evidence" value="ECO:0007669"/>
    <property type="project" value="UniProtKB-KW"/>
</dbReference>
<dbReference type="Proteomes" id="UP000030021">
    <property type="component" value="Unassembled WGS sequence"/>
</dbReference>
<dbReference type="SUPFAM" id="SSF52540">
    <property type="entry name" value="P-loop containing nucleoside triphosphate hydrolases"/>
    <property type="match status" value="1"/>
</dbReference>
<dbReference type="PANTHER" id="PTHR24221">
    <property type="entry name" value="ATP-BINDING CASSETTE SUB-FAMILY B"/>
    <property type="match status" value="1"/>
</dbReference>
<dbReference type="PROSITE" id="PS50893">
    <property type="entry name" value="ABC_TRANSPORTER_2"/>
    <property type="match status" value="1"/>
</dbReference>
<dbReference type="InterPro" id="IPR036640">
    <property type="entry name" value="ABC1_TM_sf"/>
</dbReference>
<evidence type="ECO:0000313" key="10">
    <source>
        <dbReference type="EMBL" id="KGM88414.1"/>
    </source>
</evidence>
<feature type="transmembrane region" description="Helical" evidence="7">
    <location>
        <begin position="287"/>
        <end position="306"/>
    </location>
</feature>
<dbReference type="AlphaFoldDB" id="A0A0A0HPB0"/>